<dbReference type="AlphaFoldDB" id="A0A2V5IFX3"/>
<reference evidence="2 3" key="1">
    <citation type="submission" date="2018-02" db="EMBL/GenBank/DDBJ databases">
        <title>The genomes of Aspergillus section Nigri reveals drivers in fungal speciation.</title>
        <authorList>
            <consortium name="DOE Joint Genome Institute"/>
            <person name="Vesth T.C."/>
            <person name="Nybo J."/>
            <person name="Theobald S."/>
            <person name="Brandl J."/>
            <person name="Frisvad J.C."/>
            <person name="Nielsen K.F."/>
            <person name="Lyhne E.K."/>
            <person name="Kogle M.E."/>
            <person name="Kuo A."/>
            <person name="Riley R."/>
            <person name="Clum A."/>
            <person name="Nolan M."/>
            <person name="Lipzen A."/>
            <person name="Salamov A."/>
            <person name="Henrissat B."/>
            <person name="Wiebenga A."/>
            <person name="De vries R.P."/>
            <person name="Grigoriev I.V."/>
            <person name="Mortensen U.H."/>
            <person name="Andersen M.R."/>
            <person name="Baker S.E."/>
        </authorList>
    </citation>
    <scope>NUCLEOTIDE SEQUENCE [LARGE SCALE GENOMIC DNA]</scope>
    <source>
        <strain evidence="2 3">CBS 114.80</strain>
    </source>
</reference>
<accession>A0A2V5IFX3</accession>
<evidence type="ECO:0000256" key="1">
    <source>
        <dbReference type="SAM" id="MobiDB-lite"/>
    </source>
</evidence>
<dbReference type="EMBL" id="KZ825472">
    <property type="protein sequence ID" value="PYI35001.1"/>
    <property type="molecule type" value="Genomic_DNA"/>
</dbReference>
<feature type="region of interest" description="Disordered" evidence="1">
    <location>
        <begin position="38"/>
        <end position="95"/>
    </location>
</feature>
<evidence type="ECO:0000313" key="3">
    <source>
        <dbReference type="Proteomes" id="UP000248817"/>
    </source>
</evidence>
<name>A0A2V5IFX3_9EURO</name>
<gene>
    <name evidence="2" type="ORF">BP00DRAFT_443142</name>
</gene>
<protein>
    <submittedName>
        <fullName evidence="2">Uncharacterized protein</fullName>
    </submittedName>
</protein>
<keyword evidence="3" id="KW-1185">Reference proteome</keyword>
<organism evidence="2 3">
    <name type="scientific">Aspergillus indologenus CBS 114.80</name>
    <dbReference type="NCBI Taxonomy" id="1450541"/>
    <lineage>
        <taxon>Eukaryota</taxon>
        <taxon>Fungi</taxon>
        <taxon>Dikarya</taxon>
        <taxon>Ascomycota</taxon>
        <taxon>Pezizomycotina</taxon>
        <taxon>Eurotiomycetes</taxon>
        <taxon>Eurotiomycetidae</taxon>
        <taxon>Eurotiales</taxon>
        <taxon>Aspergillaceae</taxon>
        <taxon>Aspergillus</taxon>
        <taxon>Aspergillus subgen. Circumdati</taxon>
    </lineage>
</organism>
<dbReference type="Proteomes" id="UP000248817">
    <property type="component" value="Unassembled WGS sequence"/>
</dbReference>
<proteinExistence type="predicted"/>
<sequence>MESNPRKLSGSYHLTGADIVESIDDLGSDGRWEELTAKRAAHQSAAGGADMPQMQGGERTGFTGNKVPDRAQSFRPYDPKGAMGAEQSEDIHPHE</sequence>
<evidence type="ECO:0000313" key="2">
    <source>
        <dbReference type="EMBL" id="PYI35001.1"/>
    </source>
</evidence>